<feature type="transmembrane region" description="Helical" evidence="1">
    <location>
        <begin position="21"/>
        <end position="48"/>
    </location>
</feature>
<feature type="non-terminal residue" evidence="2">
    <location>
        <position position="67"/>
    </location>
</feature>
<dbReference type="HOGENOM" id="CLU_2818548_0_0_11"/>
<name>U2SY37_LEIAQ</name>
<gene>
    <name evidence="2" type="ORF">N136_03501</name>
</gene>
<comment type="caution">
    <text evidence="2">The sequence shown here is derived from an EMBL/GenBank/DDBJ whole genome shotgun (WGS) entry which is preliminary data.</text>
</comment>
<organism evidence="2 3">
    <name type="scientific">Leifsonia aquatica ATCC 14665</name>
    <dbReference type="NCBI Taxonomy" id="1358026"/>
    <lineage>
        <taxon>Bacteria</taxon>
        <taxon>Bacillati</taxon>
        <taxon>Actinomycetota</taxon>
        <taxon>Actinomycetes</taxon>
        <taxon>Micrococcales</taxon>
        <taxon>Microbacteriaceae</taxon>
        <taxon>Leifsonia</taxon>
    </lineage>
</organism>
<evidence type="ECO:0000313" key="3">
    <source>
        <dbReference type="Proteomes" id="UP000016605"/>
    </source>
</evidence>
<evidence type="ECO:0000256" key="1">
    <source>
        <dbReference type="SAM" id="Phobius"/>
    </source>
</evidence>
<reference evidence="2 3" key="1">
    <citation type="submission" date="2013-08" db="EMBL/GenBank/DDBJ databases">
        <authorList>
            <person name="Weinstock G."/>
            <person name="Sodergren E."/>
            <person name="Wylie T."/>
            <person name="Fulton L."/>
            <person name="Fulton R."/>
            <person name="Fronick C."/>
            <person name="O'Laughlin M."/>
            <person name="Godfrey J."/>
            <person name="Miner T."/>
            <person name="Herter B."/>
            <person name="Appelbaum E."/>
            <person name="Cordes M."/>
            <person name="Lek S."/>
            <person name="Wollam A."/>
            <person name="Pepin K.H."/>
            <person name="Palsikar V.B."/>
            <person name="Mitreva M."/>
            <person name="Wilson R.K."/>
        </authorList>
    </citation>
    <scope>NUCLEOTIDE SEQUENCE [LARGE SCALE GENOMIC DNA]</scope>
    <source>
        <strain evidence="2 3">ATCC 14665</strain>
    </source>
</reference>
<dbReference type="EMBL" id="AWVQ01000509">
    <property type="protein sequence ID" value="ERK70163.1"/>
    <property type="molecule type" value="Genomic_DNA"/>
</dbReference>
<sequence length="67" mass="6965">MRVGARTEGRIRAFWPQRSRAQAGVLAATALTVVVIAFLACTMAGLAVRSPTLAVRQSIEAGPAATV</sequence>
<dbReference type="RefSeq" id="WP_021764092.1">
    <property type="nucleotide sequence ID" value="NZ_KI272403.1"/>
</dbReference>
<keyword evidence="1" id="KW-0812">Transmembrane</keyword>
<accession>U2SY37</accession>
<keyword evidence="1" id="KW-0472">Membrane</keyword>
<proteinExistence type="predicted"/>
<evidence type="ECO:0000313" key="2">
    <source>
        <dbReference type="EMBL" id="ERK70163.1"/>
    </source>
</evidence>
<protein>
    <submittedName>
        <fullName evidence="2">Uncharacterized protein</fullName>
    </submittedName>
</protein>
<dbReference type="Proteomes" id="UP000016605">
    <property type="component" value="Unassembled WGS sequence"/>
</dbReference>
<dbReference type="AlphaFoldDB" id="U2SY37"/>
<keyword evidence="1" id="KW-1133">Transmembrane helix</keyword>